<dbReference type="AlphaFoldDB" id="A0A7V8SW28"/>
<sequence length="91" mass="10232">MASIRRAALKNRQERGVACNATLIIDQVPDVMGLNFHECTLQRGHWGLCVCWCEMAFNSDGQTFERRPLPGFPERGITGVSRHMWGARGSQ</sequence>
<protein>
    <submittedName>
        <fullName evidence="1">Uncharacterized protein</fullName>
    </submittedName>
</protein>
<evidence type="ECO:0000313" key="1">
    <source>
        <dbReference type="EMBL" id="MBA0084855.1"/>
    </source>
</evidence>
<dbReference type="EMBL" id="JACDQQ010000739">
    <property type="protein sequence ID" value="MBA0084855.1"/>
    <property type="molecule type" value="Genomic_DNA"/>
</dbReference>
<gene>
    <name evidence="1" type="ORF">HRJ53_07660</name>
</gene>
<evidence type="ECO:0000313" key="2">
    <source>
        <dbReference type="Proteomes" id="UP000567293"/>
    </source>
</evidence>
<name>A0A7V8SW28_9BACT</name>
<reference evidence="1" key="1">
    <citation type="submission" date="2020-06" db="EMBL/GenBank/DDBJ databases">
        <title>Legume-microbial interactions unlock mineral nutrients during tropical forest succession.</title>
        <authorList>
            <person name="Epihov D.Z."/>
        </authorList>
    </citation>
    <scope>NUCLEOTIDE SEQUENCE [LARGE SCALE GENOMIC DNA]</scope>
    <source>
        <strain evidence="1">Pan2503</strain>
    </source>
</reference>
<organism evidence="1 2">
    <name type="scientific">Candidatus Acidiferrum panamense</name>
    <dbReference type="NCBI Taxonomy" id="2741543"/>
    <lineage>
        <taxon>Bacteria</taxon>
        <taxon>Pseudomonadati</taxon>
        <taxon>Acidobacteriota</taxon>
        <taxon>Terriglobia</taxon>
        <taxon>Candidatus Acidiferrales</taxon>
        <taxon>Candidatus Acidiferrum</taxon>
    </lineage>
</organism>
<dbReference type="Proteomes" id="UP000567293">
    <property type="component" value="Unassembled WGS sequence"/>
</dbReference>
<accession>A0A7V8SW28</accession>
<proteinExistence type="predicted"/>
<keyword evidence="2" id="KW-1185">Reference proteome</keyword>
<comment type="caution">
    <text evidence="1">The sequence shown here is derived from an EMBL/GenBank/DDBJ whole genome shotgun (WGS) entry which is preliminary data.</text>
</comment>